<protein>
    <submittedName>
        <fullName evidence="9">Amine dehydrogenase large subunit</fullName>
    </submittedName>
</protein>
<evidence type="ECO:0000313" key="10">
    <source>
        <dbReference type="Proteomes" id="UP001595444"/>
    </source>
</evidence>
<evidence type="ECO:0000256" key="2">
    <source>
        <dbReference type="ARBA" id="ARBA00010548"/>
    </source>
</evidence>
<keyword evidence="6" id="KW-0249">Electron transport</keyword>
<dbReference type="EMBL" id="JBHRSL010000007">
    <property type="protein sequence ID" value="MFC3052080.1"/>
    <property type="molecule type" value="Genomic_DNA"/>
</dbReference>
<evidence type="ECO:0000256" key="4">
    <source>
        <dbReference type="ARBA" id="ARBA00022729"/>
    </source>
</evidence>
<dbReference type="InterPro" id="IPR009451">
    <property type="entry name" value="Metamine_DH_Hvc"/>
</dbReference>
<comment type="subcellular location">
    <subcellularLocation>
        <location evidence="1">Periplasm</location>
    </subcellularLocation>
</comment>
<evidence type="ECO:0000256" key="5">
    <source>
        <dbReference type="ARBA" id="ARBA00022764"/>
    </source>
</evidence>
<comment type="similarity">
    <text evidence="2">Belongs to the aromatic amine dehydrogenase heavy chain family.</text>
</comment>
<reference evidence="10" key="1">
    <citation type="journal article" date="2019" name="Int. J. Syst. Evol. Microbiol.">
        <title>The Global Catalogue of Microorganisms (GCM) 10K type strain sequencing project: providing services to taxonomists for standard genome sequencing and annotation.</title>
        <authorList>
            <consortium name="The Broad Institute Genomics Platform"/>
            <consortium name="The Broad Institute Genome Sequencing Center for Infectious Disease"/>
            <person name="Wu L."/>
            <person name="Ma J."/>
        </authorList>
    </citation>
    <scope>NUCLEOTIDE SEQUENCE [LARGE SCALE GENOMIC DNA]</scope>
    <source>
        <strain evidence="10">KCTC 62164</strain>
    </source>
</reference>
<sequence length="391" mass="42279">MVKNGLLSATMLVACAVTQVAFTNAQAEPLPVETIPNVATLPATYSKDWLFVHDENFNSLLDGRVILMDLSQDNHNYKGAMGAGMFASFLQSSTRPEMYVAETYYSRGSRGDRVDVLTIYDTENLSPIEEIALPDGKRSMSVAQKGSLQLTGNEKFLLVFNFTPAASVSIIDVETRKIMSDIQIPGCSLIYPLGAQGFSTLCGNGTMASFSVNDAGIAKRGASTEAFNNIDDNPLFMKSVTVGGITYFPSFGGALQAVDMKSDTPKPLNSWTFVDTDKSTTGWRPSGWQVIAANDKDGYVYTLMRENAAPGDHKYGGSEVWVLDPVKKEIVRRITLNAPAISIELTAGETPYLAAANEHSTLDIYTAATGTYLRTITVGMAANPFLLHAVK</sequence>
<evidence type="ECO:0000313" key="9">
    <source>
        <dbReference type="EMBL" id="MFC3052080.1"/>
    </source>
</evidence>
<evidence type="ECO:0000256" key="1">
    <source>
        <dbReference type="ARBA" id="ARBA00004418"/>
    </source>
</evidence>
<evidence type="ECO:0000256" key="3">
    <source>
        <dbReference type="ARBA" id="ARBA00022448"/>
    </source>
</evidence>
<comment type="caution">
    <text evidence="9">The sequence shown here is derived from an EMBL/GenBank/DDBJ whole genome shotgun (WGS) entry which is preliminary data.</text>
</comment>
<evidence type="ECO:0000256" key="7">
    <source>
        <dbReference type="ARBA" id="ARBA00023002"/>
    </source>
</evidence>
<dbReference type="Pfam" id="PF06433">
    <property type="entry name" value="Me-amine-dh_H"/>
    <property type="match status" value="1"/>
</dbReference>
<organism evidence="9 10">
    <name type="scientific">Kordiimonas pumila</name>
    <dbReference type="NCBI Taxonomy" id="2161677"/>
    <lineage>
        <taxon>Bacteria</taxon>
        <taxon>Pseudomonadati</taxon>
        <taxon>Pseudomonadota</taxon>
        <taxon>Alphaproteobacteria</taxon>
        <taxon>Kordiimonadales</taxon>
        <taxon>Kordiimonadaceae</taxon>
        <taxon>Kordiimonas</taxon>
    </lineage>
</organism>
<name>A0ABV7D5V6_9PROT</name>
<dbReference type="PROSITE" id="PS51257">
    <property type="entry name" value="PROKAR_LIPOPROTEIN"/>
    <property type="match status" value="1"/>
</dbReference>
<proteinExistence type="inferred from homology"/>
<keyword evidence="4 8" id="KW-0732">Signal</keyword>
<keyword evidence="3" id="KW-0813">Transport</keyword>
<dbReference type="Gene3D" id="2.130.10.10">
    <property type="entry name" value="YVTN repeat-like/Quinoprotein amine dehydrogenase"/>
    <property type="match status" value="1"/>
</dbReference>
<evidence type="ECO:0000256" key="8">
    <source>
        <dbReference type="SAM" id="SignalP"/>
    </source>
</evidence>
<feature type="chain" id="PRO_5046084222" evidence="8">
    <location>
        <begin position="28"/>
        <end position="391"/>
    </location>
</feature>
<keyword evidence="7" id="KW-0560">Oxidoreductase</keyword>
<accession>A0ABV7D5V6</accession>
<dbReference type="RefSeq" id="WP_194214621.1">
    <property type="nucleotide sequence ID" value="NZ_CP061205.1"/>
</dbReference>
<dbReference type="InterPro" id="IPR015943">
    <property type="entry name" value="WD40/YVTN_repeat-like_dom_sf"/>
</dbReference>
<dbReference type="SUPFAM" id="SSF50969">
    <property type="entry name" value="YVTN repeat-like/Quinoprotein amine dehydrogenase"/>
    <property type="match status" value="1"/>
</dbReference>
<evidence type="ECO:0000256" key="6">
    <source>
        <dbReference type="ARBA" id="ARBA00022982"/>
    </source>
</evidence>
<dbReference type="InterPro" id="IPR011044">
    <property type="entry name" value="Quino_amine_DH_bsu"/>
</dbReference>
<feature type="signal peptide" evidence="8">
    <location>
        <begin position="1"/>
        <end position="27"/>
    </location>
</feature>
<keyword evidence="5" id="KW-0574">Periplasm</keyword>
<dbReference type="Proteomes" id="UP001595444">
    <property type="component" value="Unassembled WGS sequence"/>
</dbReference>
<gene>
    <name evidence="9" type="ORF">ACFOKA_09190</name>
</gene>
<keyword evidence="10" id="KW-1185">Reference proteome</keyword>